<dbReference type="EMBL" id="ML994685">
    <property type="protein sequence ID" value="KAF2177662.1"/>
    <property type="molecule type" value="Genomic_DNA"/>
</dbReference>
<sequence length="227" mass="25589">SRLVLAVNAYRKGQITSIKQAAAIYRVNTDTFRRRLNGAPARADTMNHNRNLDDNDEATLTEHILDLAARGYPPRKKVVEDMANMLLALRSKRPVGKNGVNNYVARTPEVQLAQSKKYNYQQAKQEDPEVIQEHFRLLKNVANKFGIQDEDIYNMDEIGFLCGDIGTAKVITASDGPKCHIQPGDRDWITVIECVNAAFRRLPAMVICKGKVFQNIWFDADSSVPKD</sequence>
<dbReference type="Pfam" id="PF05225">
    <property type="entry name" value="HTH_psq"/>
    <property type="match status" value="1"/>
</dbReference>
<keyword evidence="3" id="KW-1185">Reference proteome</keyword>
<organism evidence="2 3">
    <name type="scientific">Zopfia rhizophila CBS 207.26</name>
    <dbReference type="NCBI Taxonomy" id="1314779"/>
    <lineage>
        <taxon>Eukaryota</taxon>
        <taxon>Fungi</taxon>
        <taxon>Dikarya</taxon>
        <taxon>Ascomycota</taxon>
        <taxon>Pezizomycotina</taxon>
        <taxon>Dothideomycetes</taxon>
        <taxon>Dothideomycetes incertae sedis</taxon>
        <taxon>Zopfiaceae</taxon>
        <taxon>Zopfia</taxon>
    </lineage>
</organism>
<name>A0A6A6DGZ2_9PEZI</name>
<evidence type="ECO:0000313" key="3">
    <source>
        <dbReference type="Proteomes" id="UP000800200"/>
    </source>
</evidence>
<evidence type="ECO:0000259" key="1">
    <source>
        <dbReference type="Pfam" id="PF05225"/>
    </source>
</evidence>
<dbReference type="Proteomes" id="UP000800200">
    <property type="component" value="Unassembled WGS sequence"/>
</dbReference>
<accession>A0A6A6DGZ2</accession>
<proteinExistence type="predicted"/>
<dbReference type="OrthoDB" id="4207519at2759"/>
<dbReference type="InterPro" id="IPR009057">
    <property type="entry name" value="Homeodomain-like_sf"/>
</dbReference>
<reference evidence="2" key="1">
    <citation type="journal article" date="2020" name="Stud. Mycol.">
        <title>101 Dothideomycetes genomes: a test case for predicting lifestyles and emergence of pathogens.</title>
        <authorList>
            <person name="Haridas S."/>
            <person name="Albert R."/>
            <person name="Binder M."/>
            <person name="Bloem J."/>
            <person name="Labutti K."/>
            <person name="Salamov A."/>
            <person name="Andreopoulos B."/>
            <person name="Baker S."/>
            <person name="Barry K."/>
            <person name="Bills G."/>
            <person name="Bluhm B."/>
            <person name="Cannon C."/>
            <person name="Castanera R."/>
            <person name="Culley D."/>
            <person name="Daum C."/>
            <person name="Ezra D."/>
            <person name="Gonzalez J."/>
            <person name="Henrissat B."/>
            <person name="Kuo A."/>
            <person name="Liang C."/>
            <person name="Lipzen A."/>
            <person name="Lutzoni F."/>
            <person name="Magnuson J."/>
            <person name="Mondo S."/>
            <person name="Nolan M."/>
            <person name="Ohm R."/>
            <person name="Pangilinan J."/>
            <person name="Park H.-J."/>
            <person name="Ramirez L."/>
            <person name="Alfaro M."/>
            <person name="Sun H."/>
            <person name="Tritt A."/>
            <person name="Yoshinaga Y."/>
            <person name="Zwiers L.-H."/>
            <person name="Turgeon B."/>
            <person name="Goodwin S."/>
            <person name="Spatafora J."/>
            <person name="Crous P."/>
            <person name="Grigoriev I."/>
        </authorList>
    </citation>
    <scope>NUCLEOTIDE SEQUENCE</scope>
    <source>
        <strain evidence="2">CBS 207.26</strain>
    </source>
</reference>
<dbReference type="GO" id="GO:0003677">
    <property type="term" value="F:DNA binding"/>
    <property type="evidence" value="ECO:0007669"/>
    <property type="project" value="InterPro"/>
</dbReference>
<feature type="non-terminal residue" evidence="2">
    <location>
        <position position="1"/>
    </location>
</feature>
<dbReference type="SUPFAM" id="SSF46689">
    <property type="entry name" value="Homeodomain-like"/>
    <property type="match status" value="1"/>
</dbReference>
<gene>
    <name evidence="2" type="ORF">K469DRAFT_602336</name>
</gene>
<dbReference type="AlphaFoldDB" id="A0A6A6DGZ2"/>
<protein>
    <recommendedName>
        <fullName evidence="1">HTH psq-type domain-containing protein</fullName>
    </recommendedName>
</protein>
<dbReference type="InterPro" id="IPR007889">
    <property type="entry name" value="HTH_Psq"/>
</dbReference>
<feature type="domain" description="HTH psq-type" evidence="1">
    <location>
        <begin position="3"/>
        <end position="41"/>
    </location>
</feature>
<evidence type="ECO:0000313" key="2">
    <source>
        <dbReference type="EMBL" id="KAF2177662.1"/>
    </source>
</evidence>